<evidence type="ECO:0000256" key="1">
    <source>
        <dbReference type="PROSITE-ProRule" id="PRU00047"/>
    </source>
</evidence>
<dbReference type="STRING" id="3818.A0A445C4R4"/>
<proteinExistence type="predicted"/>
<dbReference type="AlphaFoldDB" id="A0A445C4R4"/>
<dbReference type="InterPro" id="IPR025558">
    <property type="entry name" value="DUF4283"/>
</dbReference>
<keyword evidence="1" id="KW-0479">Metal-binding</keyword>
<evidence type="ECO:0000256" key="2">
    <source>
        <dbReference type="SAM" id="MobiDB-lite"/>
    </source>
</evidence>
<dbReference type="InterPro" id="IPR012337">
    <property type="entry name" value="RNaseH-like_sf"/>
</dbReference>
<name>A0A445C4R4_ARAHY</name>
<dbReference type="InterPro" id="IPR036875">
    <property type="entry name" value="Znf_CCHC_sf"/>
</dbReference>
<dbReference type="CDD" id="cd06222">
    <property type="entry name" value="RNase_H_like"/>
    <property type="match status" value="1"/>
</dbReference>
<feature type="domain" description="CCHC-type" evidence="3">
    <location>
        <begin position="201"/>
        <end position="216"/>
    </location>
</feature>
<evidence type="ECO:0000313" key="5">
    <source>
        <dbReference type="Proteomes" id="UP000289738"/>
    </source>
</evidence>
<dbReference type="InterPro" id="IPR025836">
    <property type="entry name" value="Zn_knuckle_CX2CX4HX4C"/>
</dbReference>
<dbReference type="Gene3D" id="3.60.10.10">
    <property type="entry name" value="Endonuclease/exonuclease/phosphatase"/>
    <property type="match status" value="1"/>
</dbReference>
<sequence>MAQAEELSIEGDVVRLNPAYDESFIEENLNMVGKIISDKEVSFNTCKAALLGIWENPEGVAITEVGRNKVLISFIDASKGVQIRKGGPWSIRGNLVNLQMWNGRQSVYDVDHKTMELWVQIHGLPLQYIMTKSAEIIGKRLGVVMETENPRWNNILQRTFLRVKVTLNITKPLPTGYWLARENAPDLWIDLKYERIQDSYCLNCGILGHNKKDCRNPMATACWDPLKPMYAPGLGVNRAKPIPSRGLELREDEENMVVSENKQAGGGECREWEVPKGRGADASHRESQGSRVQIDDDSVSISPRRDLFEDKQSGLGGRLADLLNRTRKGKDKLQASGGDNWDGGQRDEGNQICAQVYENNEALPFIMKTTKNEVGLAGLTITQEETTSKQVEEGSKDNIRCLSIRQELNELFGKKEFKQNHQLNDGKLQLTGRGTDCLSQVADQLWSYRKKPKMKRVINASARTVFQRVGTREKYFVELLEDQQEMEEDCVAKAQKRNDSRGLSGGLCIFWKSNVNIHVYAWCDNFIKTRVSSGNNEDWESTFVYGHPDYKKRKELWKELSFVDNNLTLPRILIGDFNDVISQDEKVGLHPKPSSQIESFRNFVHENAVLDLELQGMKYTWFSNPRNGCVTKERLDRVLAIWEWRKMFQNATLSALPPISSDHTPLILNVNPRRRRRKNFKFEAFWVDHADCDSVIRRGWSSAANTGDDIWTNLTRRTQNFKEELVKWSRDSFKRADVEIGNLKNQRPEHALLLCPWTRAAWFGAQIQCCPTTLTVSSFGKWMMELLGKMKLNAGANYDLCSNKVGFLVWEVWKARNLAIYQKINPNPIMVIQKAKLMELEFAKMIEEPVKHETTVTRLGRVTWRPPLQGWIKCNVDAAFTRAQSVGATAAVFRDHNGTLLSGINSTIVAASPLAAEALAVRAALIMSQNFLMQKVIIESDNQILIQALKSHASVAEIQVVLDDIRHLARGIPSCGFTWVPRKANSLAREVARLTHQGALHQNWVMHKPISIRNVLCKDNLAVARLGNSS</sequence>
<dbReference type="SUPFAM" id="SSF56219">
    <property type="entry name" value="DNase I-like"/>
    <property type="match status" value="1"/>
</dbReference>
<dbReference type="EMBL" id="SDMP01000007">
    <property type="protein sequence ID" value="RYR45871.1"/>
    <property type="molecule type" value="Genomic_DNA"/>
</dbReference>
<keyword evidence="1" id="KW-0863">Zinc-finger</keyword>
<gene>
    <name evidence="4" type="ORF">Ahy_A07g031643</name>
</gene>
<organism evidence="4 5">
    <name type="scientific">Arachis hypogaea</name>
    <name type="common">Peanut</name>
    <dbReference type="NCBI Taxonomy" id="3818"/>
    <lineage>
        <taxon>Eukaryota</taxon>
        <taxon>Viridiplantae</taxon>
        <taxon>Streptophyta</taxon>
        <taxon>Embryophyta</taxon>
        <taxon>Tracheophyta</taxon>
        <taxon>Spermatophyta</taxon>
        <taxon>Magnoliopsida</taxon>
        <taxon>eudicotyledons</taxon>
        <taxon>Gunneridae</taxon>
        <taxon>Pentapetalae</taxon>
        <taxon>rosids</taxon>
        <taxon>fabids</taxon>
        <taxon>Fabales</taxon>
        <taxon>Fabaceae</taxon>
        <taxon>Papilionoideae</taxon>
        <taxon>50 kb inversion clade</taxon>
        <taxon>dalbergioids sensu lato</taxon>
        <taxon>Dalbergieae</taxon>
        <taxon>Pterocarpus clade</taxon>
        <taxon>Arachis</taxon>
    </lineage>
</organism>
<dbReference type="InterPro" id="IPR002156">
    <property type="entry name" value="RNaseH_domain"/>
</dbReference>
<reference evidence="4 5" key="1">
    <citation type="submission" date="2019-01" db="EMBL/GenBank/DDBJ databases">
        <title>Sequencing of cultivated peanut Arachis hypogaea provides insights into genome evolution and oil improvement.</title>
        <authorList>
            <person name="Chen X."/>
        </authorList>
    </citation>
    <scope>NUCLEOTIDE SEQUENCE [LARGE SCALE GENOMIC DNA]</scope>
    <source>
        <strain evidence="5">cv. Fuhuasheng</strain>
        <tissue evidence="4">Leaves</tissue>
    </source>
</reference>
<dbReference type="InterPro" id="IPR052929">
    <property type="entry name" value="RNase_H-like_EbsB-rel"/>
</dbReference>
<comment type="caution">
    <text evidence="4">The sequence shown here is derived from an EMBL/GenBank/DDBJ whole genome shotgun (WGS) entry which is preliminary data.</text>
</comment>
<accession>A0A445C4R4</accession>
<dbReference type="PANTHER" id="PTHR47074">
    <property type="entry name" value="BNAC02G40300D PROTEIN"/>
    <property type="match status" value="1"/>
</dbReference>
<dbReference type="InterPro" id="IPR036397">
    <property type="entry name" value="RNaseH_sf"/>
</dbReference>
<evidence type="ECO:0000259" key="3">
    <source>
        <dbReference type="PROSITE" id="PS50158"/>
    </source>
</evidence>
<dbReference type="Proteomes" id="UP000289738">
    <property type="component" value="Chromosome A07"/>
</dbReference>
<dbReference type="SUPFAM" id="SSF57756">
    <property type="entry name" value="Retrovirus zinc finger-like domains"/>
    <property type="match status" value="1"/>
</dbReference>
<dbReference type="SUPFAM" id="SSF53098">
    <property type="entry name" value="Ribonuclease H-like"/>
    <property type="match status" value="1"/>
</dbReference>
<dbReference type="GO" id="GO:0004523">
    <property type="term" value="F:RNA-DNA hybrid ribonuclease activity"/>
    <property type="evidence" value="ECO:0007669"/>
    <property type="project" value="InterPro"/>
</dbReference>
<dbReference type="Gene3D" id="3.30.420.10">
    <property type="entry name" value="Ribonuclease H-like superfamily/Ribonuclease H"/>
    <property type="match status" value="1"/>
</dbReference>
<dbReference type="Pfam" id="PF14111">
    <property type="entry name" value="DUF4283"/>
    <property type="match status" value="1"/>
</dbReference>
<dbReference type="GO" id="GO:0003676">
    <property type="term" value="F:nucleic acid binding"/>
    <property type="evidence" value="ECO:0007669"/>
    <property type="project" value="InterPro"/>
</dbReference>
<dbReference type="InterPro" id="IPR036691">
    <property type="entry name" value="Endo/exonu/phosph_ase_sf"/>
</dbReference>
<evidence type="ECO:0000313" key="4">
    <source>
        <dbReference type="EMBL" id="RYR45871.1"/>
    </source>
</evidence>
<dbReference type="Pfam" id="PF14392">
    <property type="entry name" value="zf-CCHC_4"/>
    <property type="match status" value="1"/>
</dbReference>
<feature type="compositionally biased region" description="Basic and acidic residues" evidence="2">
    <location>
        <begin position="268"/>
        <end position="288"/>
    </location>
</feature>
<dbReference type="InterPro" id="IPR044730">
    <property type="entry name" value="RNase_H-like_dom_plant"/>
</dbReference>
<keyword evidence="1" id="KW-0862">Zinc</keyword>
<dbReference type="InterPro" id="IPR001878">
    <property type="entry name" value="Znf_CCHC"/>
</dbReference>
<dbReference type="GO" id="GO:0008270">
    <property type="term" value="F:zinc ion binding"/>
    <property type="evidence" value="ECO:0007669"/>
    <property type="project" value="UniProtKB-KW"/>
</dbReference>
<keyword evidence="5" id="KW-1185">Reference proteome</keyword>
<dbReference type="PANTHER" id="PTHR47074:SF11">
    <property type="entry name" value="REVERSE TRANSCRIPTASE-LIKE PROTEIN"/>
    <property type="match status" value="1"/>
</dbReference>
<feature type="region of interest" description="Disordered" evidence="2">
    <location>
        <begin position="257"/>
        <end position="297"/>
    </location>
</feature>
<protein>
    <recommendedName>
        <fullName evidence="3">CCHC-type domain-containing protein</fullName>
    </recommendedName>
</protein>
<dbReference type="Pfam" id="PF13456">
    <property type="entry name" value="RVT_3"/>
    <property type="match status" value="1"/>
</dbReference>
<dbReference type="PROSITE" id="PS50158">
    <property type="entry name" value="ZF_CCHC"/>
    <property type="match status" value="1"/>
</dbReference>